<accession>A0A453CL74</accession>
<reference evidence="3" key="4">
    <citation type="submission" date="2019-03" db="UniProtKB">
        <authorList>
            <consortium name="EnsemblPlants"/>
        </authorList>
    </citation>
    <scope>IDENTIFICATION</scope>
</reference>
<protein>
    <recommendedName>
        <fullName evidence="2">Vms1-associating treble clef domain-containing protein</fullName>
    </recommendedName>
</protein>
<dbReference type="InterPro" id="IPR041540">
    <property type="entry name" value="VATC"/>
</dbReference>
<feature type="domain" description="Vms1-associating treble clef" evidence="2">
    <location>
        <begin position="117"/>
        <end position="151"/>
    </location>
</feature>
<reference evidence="3" key="5">
    <citation type="journal article" date="2021" name="G3 (Bethesda)">
        <title>Aegilops tauschii genome assembly Aet v5.0 features greater sequence contiguity and improved annotation.</title>
        <authorList>
            <person name="Wang L."/>
            <person name="Zhu T."/>
            <person name="Rodriguez J.C."/>
            <person name="Deal K.R."/>
            <person name="Dubcovsky J."/>
            <person name="McGuire P.E."/>
            <person name="Lux T."/>
            <person name="Spannagl M."/>
            <person name="Mayer K.F.X."/>
            <person name="Baldrich P."/>
            <person name="Meyers B.C."/>
            <person name="Huo N."/>
            <person name="Gu Y.Q."/>
            <person name="Zhou H."/>
            <person name="Devos K.M."/>
            <person name="Bennetzen J.L."/>
            <person name="Unver T."/>
            <person name="Budak H."/>
            <person name="Gulick P.J."/>
            <person name="Galiba G."/>
            <person name="Kalapos B."/>
            <person name="Nelson D.R."/>
            <person name="Li P."/>
            <person name="You F.M."/>
            <person name="Luo M.C."/>
            <person name="Dvorak J."/>
        </authorList>
    </citation>
    <scope>NUCLEOTIDE SEQUENCE [LARGE SCALE GENOMIC DNA]</scope>
    <source>
        <strain evidence="3">cv. AL8/78</strain>
    </source>
</reference>
<sequence length="156" mass="16810">AAQSQPVAKGISVGQMGKPTASVSGLKHKNPQAVALSMQVCSKGNHLRLSTCLLFPHHTHTYIPLFTVNQEERDRKLADEREKRAAAAERRLTALAVQSGPSTAAGSSTQTTTAANDAACSCCFSSLAGKVPFHRYSYKYCSTTCMHLHSEMLEDD</sequence>
<dbReference type="GO" id="GO:0036503">
    <property type="term" value="P:ERAD pathway"/>
    <property type="evidence" value="ECO:0007669"/>
    <property type="project" value="TreeGrafter"/>
</dbReference>
<name>A0A453CL74_AEGTS</name>
<reference evidence="4" key="2">
    <citation type="journal article" date="2017" name="Nat. Plants">
        <title>The Aegilops tauschii genome reveals multiple impacts of transposons.</title>
        <authorList>
            <person name="Zhao G."/>
            <person name="Zou C."/>
            <person name="Li K."/>
            <person name="Wang K."/>
            <person name="Li T."/>
            <person name="Gao L."/>
            <person name="Zhang X."/>
            <person name="Wang H."/>
            <person name="Yang Z."/>
            <person name="Liu X."/>
            <person name="Jiang W."/>
            <person name="Mao L."/>
            <person name="Kong X."/>
            <person name="Jiao Y."/>
            <person name="Jia J."/>
        </authorList>
    </citation>
    <scope>NUCLEOTIDE SEQUENCE [LARGE SCALE GENOMIC DNA]</scope>
    <source>
        <strain evidence="4">cv. AL8/78</strain>
    </source>
</reference>
<dbReference type="Pfam" id="PF18716">
    <property type="entry name" value="VATC"/>
    <property type="match status" value="1"/>
</dbReference>
<reference evidence="4" key="1">
    <citation type="journal article" date="2014" name="Science">
        <title>Ancient hybridizations among the ancestral genomes of bread wheat.</title>
        <authorList>
            <consortium name="International Wheat Genome Sequencing Consortium,"/>
            <person name="Marcussen T."/>
            <person name="Sandve S.R."/>
            <person name="Heier L."/>
            <person name="Spannagl M."/>
            <person name="Pfeifer M."/>
            <person name="Jakobsen K.S."/>
            <person name="Wulff B.B."/>
            <person name="Steuernagel B."/>
            <person name="Mayer K.F."/>
            <person name="Olsen O.A."/>
        </authorList>
    </citation>
    <scope>NUCLEOTIDE SEQUENCE [LARGE SCALE GENOMIC DNA]</scope>
    <source>
        <strain evidence="4">cv. AL8/78</strain>
    </source>
</reference>
<dbReference type="InterPro" id="IPR047139">
    <property type="entry name" value="ANKZ1/VMS1"/>
</dbReference>
<organism evidence="3 4">
    <name type="scientific">Aegilops tauschii subsp. strangulata</name>
    <name type="common">Goatgrass</name>
    <dbReference type="NCBI Taxonomy" id="200361"/>
    <lineage>
        <taxon>Eukaryota</taxon>
        <taxon>Viridiplantae</taxon>
        <taxon>Streptophyta</taxon>
        <taxon>Embryophyta</taxon>
        <taxon>Tracheophyta</taxon>
        <taxon>Spermatophyta</taxon>
        <taxon>Magnoliopsida</taxon>
        <taxon>Liliopsida</taxon>
        <taxon>Poales</taxon>
        <taxon>Poaceae</taxon>
        <taxon>BOP clade</taxon>
        <taxon>Pooideae</taxon>
        <taxon>Triticodae</taxon>
        <taxon>Triticeae</taxon>
        <taxon>Triticinae</taxon>
        <taxon>Aegilops</taxon>
    </lineage>
</organism>
<dbReference type="Gramene" id="AET2Gv20886600.3">
    <property type="protein sequence ID" value="AET2Gv20886600.3"/>
    <property type="gene ID" value="AET2Gv20886600"/>
</dbReference>
<keyword evidence="4" id="KW-1185">Reference proteome</keyword>
<proteinExistence type="predicted"/>
<dbReference type="PANTHER" id="PTHR16036:SF2">
    <property type="entry name" value="TRNA ENDONUCLEASE ANKZF1"/>
    <property type="match status" value="1"/>
</dbReference>
<dbReference type="AlphaFoldDB" id="A0A453CL74"/>
<evidence type="ECO:0000313" key="4">
    <source>
        <dbReference type="Proteomes" id="UP000015105"/>
    </source>
</evidence>
<evidence type="ECO:0000256" key="1">
    <source>
        <dbReference type="SAM" id="MobiDB-lite"/>
    </source>
</evidence>
<evidence type="ECO:0000259" key="2">
    <source>
        <dbReference type="Pfam" id="PF18716"/>
    </source>
</evidence>
<dbReference type="PANTHER" id="PTHR16036">
    <property type="entry name" value="ANKYRIN REPEAT AND ZINC FINGER DOMAIN-CONTAINING PROTEIN 1"/>
    <property type="match status" value="1"/>
</dbReference>
<dbReference type="Proteomes" id="UP000015105">
    <property type="component" value="Chromosome 2D"/>
</dbReference>
<reference evidence="3" key="3">
    <citation type="journal article" date="2017" name="Nature">
        <title>Genome sequence of the progenitor of the wheat D genome Aegilops tauschii.</title>
        <authorList>
            <person name="Luo M.C."/>
            <person name="Gu Y.Q."/>
            <person name="Puiu D."/>
            <person name="Wang H."/>
            <person name="Twardziok S.O."/>
            <person name="Deal K.R."/>
            <person name="Huo N."/>
            <person name="Zhu T."/>
            <person name="Wang L."/>
            <person name="Wang Y."/>
            <person name="McGuire P.E."/>
            <person name="Liu S."/>
            <person name="Long H."/>
            <person name="Ramasamy R.K."/>
            <person name="Rodriguez J.C."/>
            <person name="Van S.L."/>
            <person name="Yuan L."/>
            <person name="Wang Z."/>
            <person name="Xia Z."/>
            <person name="Xiao L."/>
            <person name="Anderson O.D."/>
            <person name="Ouyang S."/>
            <person name="Liang Y."/>
            <person name="Zimin A.V."/>
            <person name="Pertea G."/>
            <person name="Qi P."/>
            <person name="Bennetzen J.L."/>
            <person name="Dai X."/>
            <person name="Dawson M.W."/>
            <person name="Muller H.G."/>
            <person name="Kugler K."/>
            <person name="Rivarola-Duarte L."/>
            <person name="Spannagl M."/>
            <person name="Mayer K.F.X."/>
            <person name="Lu F.H."/>
            <person name="Bevan M.W."/>
            <person name="Leroy P."/>
            <person name="Li P."/>
            <person name="You F.M."/>
            <person name="Sun Q."/>
            <person name="Liu Z."/>
            <person name="Lyons E."/>
            <person name="Wicker T."/>
            <person name="Salzberg S.L."/>
            <person name="Devos K.M."/>
            <person name="Dvorak J."/>
        </authorList>
    </citation>
    <scope>NUCLEOTIDE SEQUENCE [LARGE SCALE GENOMIC DNA]</scope>
    <source>
        <strain evidence="3">cv. AL8/78</strain>
    </source>
</reference>
<evidence type="ECO:0000313" key="3">
    <source>
        <dbReference type="EnsemblPlants" id="AET2Gv20886600.3"/>
    </source>
</evidence>
<dbReference type="EnsemblPlants" id="AET2Gv20886600.3">
    <property type="protein sequence ID" value="AET2Gv20886600.3"/>
    <property type="gene ID" value="AET2Gv20886600"/>
</dbReference>
<feature type="region of interest" description="Disordered" evidence="1">
    <location>
        <begin position="1"/>
        <end position="26"/>
    </location>
</feature>